<gene>
    <name evidence="2" type="ORF">ACFQ2N_15790</name>
</gene>
<reference evidence="3" key="1">
    <citation type="journal article" date="2019" name="Int. J. Syst. Evol. Microbiol.">
        <title>The Global Catalogue of Microorganisms (GCM) 10K type strain sequencing project: providing services to taxonomists for standard genome sequencing and annotation.</title>
        <authorList>
            <consortium name="The Broad Institute Genomics Platform"/>
            <consortium name="The Broad Institute Genome Sequencing Center for Infectious Disease"/>
            <person name="Wu L."/>
            <person name="Ma J."/>
        </authorList>
    </citation>
    <scope>NUCLEOTIDE SEQUENCE [LARGE SCALE GENOMIC DNA]</scope>
    <source>
        <strain evidence="3">CCUG 55854</strain>
    </source>
</reference>
<feature type="transmembrane region" description="Helical" evidence="1">
    <location>
        <begin position="77"/>
        <end position="94"/>
    </location>
</feature>
<comment type="caution">
    <text evidence="2">The sequence shown here is derived from an EMBL/GenBank/DDBJ whole genome shotgun (WGS) entry which is preliminary data.</text>
</comment>
<evidence type="ECO:0000313" key="2">
    <source>
        <dbReference type="EMBL" id="MFD1043813.1"/>
    </source>
</evidence>
<feature type="transmembrane region" description="Helical" evidence="1">
    <location>
        <begin position="12"/>
        <end position="29"/>
    </location>
</feature>
<dbReference type="EMBL" id="JBHTKN010000015">
    <property type="protein sequence ID" value="MFD1043813.1"/>
    <property type="molecule type" value="Genomic_DNA"/>
</dbReference>
<protein>
    <submittedName>
        <fullName evidence="2">Uncharacterized protein</fullName>
    </submittedName>
</protein>
<accession>A0ABW3M0W1</accession>
<keyword evidence="1" id="KW-0812">Transmembrane</keyword>
<keyword evidence="3" id="KW-1185">Reference proteome</keyword>
<name>A0ABW3M0W1_9GAMM</name>
<organism evidence="2 3">
    <name type="scientific">Pseudoxanthomonas kaohsiungensis</name>
    <dbReference type="NCBI Taxonomy" id="283923"/>
    <lineage>
        <taxon>Bacteria</taxon>
        <taxon>Pseudomonadati</taxon>
        <taxon>Pseudomonadota</taxon>
        <taxon>Gammaproteobacteria</taxon>
        <taxon>Lysobacterales</taxon>
        <taxon>Lysobacteraceae</taxon>
        <taxon>Pseudoxanthomonas</taxon>
    </lineage>
</organism>
<feature type="transmembrane region" description="Helical" evidence="1">
    <location>
        <begin position="114"/>
        <end position="133"/>
    </location>
</feature>
<evidence type="ECO:0000313" key="3">
    <source>
        <dbReference type="Proteomes" id="UP001597033"/>
    </source>
</evidence>
<dbReference type="Proteomes" id="UP001597033">
    <property type="component" value="Unassembled WGS sequence"/>
</dbReference>
<keyword evidence="1" id="KW-0472">Membrane</keyword>
<evidence type="ECO:0000256" key="1">
    <source>
        <dbReference type="SAM" id="Phobius"/>
    </source>
</evidence>
<dbReference type="RefSeq" id="WP_162378225.1">
    <property type="nucleotide sequence ID" value="NZ_JBHTKN010000015.1"/>
</dbReference>
<proteinExistence type="predicted"/>
<keyword evidence="1" id="KW-1133">Transmembrane helix</keyword>
<feature type="transmembrane region" description="Helical" evidence="1">
    <location>
        <begin position="41"/>
        <end position="65"/>
    </location>
</feature>
<sequence length="147" mass="15614">MAPNRLETSLYLFLLLCTVATVAIGIHMARPWGDNYAYRDASGYGVLALMLLWAVSPYAGLALGLRLLRGSRVASRVFAGGALIVAIPGLVAYVDAAFVHLDAQGGLVFVFAPLLQWAGLAALGMAGALLRLWKPDHCGGERARVHP</sequence>